<dbReference type="AlphaFoldDB" id="A0AAV5S489"/>
<name>A0AAV5S489_MAUHU</name>
<dbReference type="GO" id="GO:1990904">
    <property type="term" value="C:ribonucleoprotein complex"/>
    <property type="evidence" value="ECO:0007669"/>
    <property type="project" value="UniProtKB-KW"/>
</dbReference>
<gene>
    <name evidence="4" type="ORF">DAKH74_042680</name>
</gene>
<comment type="similarity">
    <text evidence="1">Belongs to the universal ribosomal protein uL10 family.</text>
</comment>
<sequence>MLGIQHAMLSRSALRPASLPASLCLTATIGVTALGLRHGSRAVVTAKKAEFELHGRHTTKPVDSRKTFLIDYYKHMMESHPVVVFLHYNNLLKTEDHHFRDLIKATNGKLHKIRNNLFQVYLRNSALPDPCAPVDSKDPRLVRNHPLHPLFAGPTAAITYKDMNPADLAKLIKVLAPAKDKLFVIGAKVDADVLDTAKLAEFSRMPPLPAMQAQLVQLLMSASGGGLVQTLEAASQRLYLTLKAHEDARKSGEEK</sequence>
<dbReference type="InterPro" id="IPR043141">
    <property type="entry name" value="Ribosomal_uL10-like_sf"/>
</dbReference>
<keyword evidence="5" id="KW-1185">Reference proteome</keyword>
<dbReference type="Proteomes" id="UP001377567">
    <property type="component" value="Unassembled WGS sequence"/>
</dbReference>
<dbReference type="InterPro" id="IPR001790">
    <property type="entry name" value="Ribosomal_uL10"/>
</dbReference>
<dbReference type="SUPFAM" id="SSF160369">
    <property type="entry name" value="Ribosomal protein L10-like"/>
    <property type="match status" value="1"/>
</dbReference>
<reference evidence="4 5" key="1">
    <citation type="journal article" date="2023" name="Elife">
        <title>Identification of key yeast species and microbe-microbe interactions impacting larval growth of Drosophila in the wild.</title>
        <authorList>
            <person name="Mure A."/>
            <person name="Sugiura Y."/>
            <person name="Maeda R."/>
            <person name="Honda K."/>
            <person name="Sakurai N."/>
            <person name="Takahashi Y."/>
            <person name="Watada M."/>
            <person name="Katoh T."/>
            <person name="Gotoh A."/>
            <person name="Gotoh Y."/>
            <person name="Taniguchi I."/>
            <person name="Nakamura K."/>
            <person name="Hayashi T."/>
            <person name="Katayama T."/>
            <person name="Uemura T."/>
            <person name="Hattori Y."/>
        </authorList>
    </citation>
    <scope>NUCLEOTIDE SEQUENCE [LARGE SCALE GENOMIC DNA]</scope>
    <source>
        <strain evidence="4 5">KH-74</strain>
    </source>
</reference>
<evidence type="ECO:0000256" key="2">
    <source>
        <dbReference type="ARBA" id="ARBA00022980"/>
    </source>
</evidence>
<dbReference type="Pfam" id="PF00466">
    <property type="entry name" value="Ribosomal_L10"/>
    <property type="match status" value="1"/>
</dbReference>
<keyword evidence="3" id="KW-0687">Ribonucleoprotein</keyword>
<dbReference type="PANTHER" id="PTHR11560">
    <property type="entry name" value="39S RIBOSOMAL PROTEIN L10, MITOCHONDRIAL"/>
    <property type="match status" value="1"/>
</dbReference>
<keyword evidence="2 4" id="KW-0689">Ribosomal protein</keyword>
<accession>A0AAV5S489</accession>
<dbReference type="Gene3D" id="3.30.70.1730">
    <property type="match status" value="1"/>
</dbReference>
<organism evidence="4 5">
    <name type="scientific">Maudiozyma humilis</name>
    <name type="common">Sour dough yeast</name>
    <name type="synonym">Kazachstania humilis</name>
    <dbReference type="NCBI Taxonomy" id="51915"/>
    <lineage>
        <taxon>Eukaryota</taxon>
        <taxon>Fungi</taxon>
        <taxon>Dikarya</taxon>
        <taxon>Ascomycota</taxon>
        <taxon>Saccharomycotina</taxon>
        <taxon>Saccharomycetes</taxon>
        <taxon>Saccharomycetales</taxon>
        <taxon>Saccharomycetaceae</taxon>
        <taxon>Maudiozyma</taxon>
    </lineage>
</organism>
<dbReference type="InterPro" id="IPR047865">
    <property type="entry name" value="Ribosomal_uL10_bac_type"/>
</dbReference>
<comment type="caution">
    <text evidence="4">The sequence shown here is derived from an EMBL/GenBank/DDBJ whole genome shotgun (WGS) entry which is preliminary data.</text>
</comment>
<dbReference type="EMBL" id="BTGD01000013">
    <property type="protein sequence ID" value="GMM57652.1"/>
    <property type="molecule type" value="Genomic_DNA"/>
</dbReference>
<dbReference type="GO" id="GO:0005840">
    <property type="term" value="C:ribosome"/>
    <property type="evidence" value="ECO:0007669"/>
    <property type="project" value="UniProtKB-KW"/>
</dbReference>
<dbReference type="CDD" id="cd05797">
    <property type="entry name" value="Ribosomal_L10"/>
    <property type="match status" value="1"/>
</dbReference>
<protein>
    <submittedName>
        <fullName evidence="4">Mitochondrial 54S ribosomal protein YmL11</fullName>
    </submittedName>
</protein>
<evidence type="ECO:0000256" key="3">
    <source>
        <dbReference type="ARBA" id="ARBA00023274"/>
    </source>
</evidence>
<proteinExistence type="inferred from homology"/>
<evidence type="ECO:0000313" key="5">
    <source>
        <dbReference type="Proteomes" id="UP001377567"/>
    </source>
</evidence>
<evidence type="ECO:0000256" key="1">
    <source>
        <dbReference type="ARBA" id="ARBA00008889"/>
    </source>
</evidence>
<evidence type="ECO:0000313" key="4">
    <source>
        <dbReference type="EMBL" id="GMM57652.1"/>
    </source>
</evidence>